<accession>A0ABR7TYA1</accession>
<evidence type="ECO:0000313" key="2">
    <source>
        <dbReference type="EMBL" id="MBC9934707.1"/>
    </source>
</evidence>
<organism evidence="2 3">
    <name type="scientific">Chitinophaga qingshengii</name>
    <dbReference type="NCBI Taxonomy" id="1569794"/>
    <lineage>
        <taxon>Bacteria</taxon>
        <taxon>Pseudomonadati</taxon>
        <taxon>Bacteroidota</taxon>
        <taxon>Chitinophagia</taxon>
        <taxon>Chitinophagales</taxon>
        <taxon>Chitinophagaceae</taxon>
        <taxon>Chitinophaga</taxon>
    </lineage>
</organism>
<evidence type="ECO:0000259" key="1">
    <source>
        <dbReference type="PROSITE" id="PS51459"/>
    </source>
</evidence>
<protein>
    <submittedName>
        <fullName evidence="2">Fic family protein</fullName>
    </submittedName>
</protein>
<feature type="domain" description="Fido" evidence="1">
    <location>
        <begin position="113"/>
        <end position="271"/>
    </location>
</feature>
<dbReference type="InterPro" id="IPR036597">
    <property type="entry name" value="Fido-like_dom_sf"/>
</dbReference>
<dbReference type="PANTHER" id="PTHR13504:SF33">
    <property type="entry name" value="FIC FAMILY PROTEIN"/>
    <property type="match status" value="1"/>
</dbReference>
<dbReference type="Gene3D" id="1.10.10.10">
    <property type="entry name" value="Winged helix-like DNA-binding domain superfamily/Winged helix DNA-binding domain"/>
    <property type="match status" value="1"/>
</dbReference>
<gene>
    <name evidence="2" type="ORF">ICL07_30295</name>
</gene>
<dbReference type="SUPFAM" id="SSF140931">
    <property type="entry name" value="Fic-like"/>
    <property type="match status" value="1"/>
</dbReference>
<dbReference type="Pfam" id="PF13776">
    <property type="entry name" value="DUF4172"/>
    <property type="match status" value="1"/>
</dbReference>
<dbReference type="RefSeq" id="WP_188091797.1">
    <property type="nucleotide sequence ID" value="NZ_JACVFC010000006.1"/>
</dbReference>
<sequence>MYIYQRRQWPDFKWEAEQIAALLAEVHHRRGRLLGKMENWGFPLQEEATLQTLTTDVLKSSEIEGEILDQDQVRSSVARRLGIEVAGLIPADRDVEGVVEMMLDATQRFMEPLSDERLFGWHASLFPTGRSGMHKIVVAAWRNNTKDDPMQVVSGGMGRERVHFQAPDAEVLETEMQRLIHWFNTVDKIDPVIKAAIIHLWFVTIHPFDDGNGRIARALTDMQLARADQNRQRFYSMSAQIRIERNDYYNILEKTQKDTLDITSWLEWFLGCLNRAIIASDCLLAAVIRKATFWANPVAQSINDRQRLMLNKLLDGFHGKLTSAKWALITKTSQDTASRDIQDLMERGLLVKEPAGGRSTSYILREDEIP</sequence>
<reference evidence="2 3" key="1">
    <citation type="submission" date="2020-09" db="EMBL/GenBank/DDBJ databases">
        <title>Genome sequences of type strains of Chitinophaga qingshengii and Chitinophaga varians.</title>
        <authorList>
            <person name="Kittiwongwattana C."/>
        </authorList>
    </citation>
    <scope>NUCLEOTIDE SEQUENCE [LARGE SCALE GENOMIC DNA]</scope>
    <source>
        <strain evidence="2 3">JCM 30026</strain>
    </source>
</reference>
<name>A0ABR7TYA1_9BACT</name>
<keyword evidence="3" id="KW-1185">Reference proteome</keyword>
<dbReference type="PANTHER" id="PTHR13504">
    <property type="entry name" value="FIDO DOMAIN-CONTAINING PROTEIN DDB_G0283145"/>
    <property type="match status" value="1"/>
</dbReference>
<dbReference type="InterPro" id="IPR040198">
    <property type="entry name" value="Fido_containing"/>
</dbReference>
<dbReference type="InterPro" id="IPR003812">
    <property type="entry name" value="Fido"/>
</dbReference>
<dbReference type="PROSITE" id="PS51459">
    <property type="entry name" value="FIDO"/>
    <property type="match status" value="1"/>
</dbReference>
<dbReference type="InterPro" id="IPR025230">
    <property type="entry name" value="DUF4172"/>
</dbReference>
<dbReference type="Gene3D" id="1.10.3290.10">
    <property type="entry name" value="Fido-like domain"/>
    <property type="match status" value="1"/>
</dbReference>
<dbReference type="EMBL" id="JACVFC010000006">
    <property type="protein sequence ID" value="MBC9934707.1"/>
    <property type="molecule type" value="Genomic_DNA"/>
</dbReference>
<dbReference type="InterPro" id="IPR036388">
    <property type="entry name" value="WH-like_DNA-bd_sf"/>
</dbReference>
<proteinExistence type="predicted"/>
<evidence type="ECO:0000313" key="3">
    <source>
        <dbReference type="Proteomes" id="UP000659124"/>
    </source>
</evidence>
<dbReference type="Pfam" id="PF02661">
    <property type="entry name" value="Fic"/>
    <property type="match status" value="1"/>
</dbReference>
<comment type="caution">
    <text evidence="2">The sequence shown here is derived from an EMBL/GenBank/DDBJ whole genome shotgun (WGS) entry which is preliminary data.</text>
</comment>
<dbReference type="Proteomes" id="UP000659124">
    <property type="component" value="Unassembled WGS sequence"/>
</dbReference>